<dbReference type="OrthoDB" id="198115at2"/>
<keyword evidence="4" id="KW-0804">Transcription</keyword>
<dbReference type="Proteomes" id="UP000292003">
    <property type="component" value="Unassembled WGS sequence"/>
</dbReference>
<accession>A0A4Q7JB63</accession>
<dbReference type="PANTHER" id="PTHR46577">
    <property type="entry name" value="HTH-TYPE TRANSCRIPTIONAL REGULATORY PROTEIN GABR"/>
    <property type="match status" value="1"/>
</dbReference>
<evidence type="ECO:0000256" key="3">
    <source>
        <dbReference type="ARBA" id="ARBA00023125"/>
    </source>
</evidence>
<proteinExistence type="predicted"/>
<organism evidence="6 7">
    <name type="scientific">Amycolatopsis suaedae</name>
    <dbReference type="NCBI Taxonomy" id="2510978"/>
    <lineage>
        <taxon>Bacteria</taxon>
        <taxon>Bacillati</taxon>
        <taxon>Actinomycetota</taxon>
        <taxon>Actinomycetes</taxon>
        <taxon>Pseudonocardiales</taxon>
        <taxon>Pseudonocardiaceae</taxon>
        <taxon>Amycolatopsis</taxon>
    </lineage>
</organism>
<dbReference type="CDD" id="cd07377">
    <property type="entry name" value="WHTH_GntR"/>
    <property type="match status" value="1"/>
</dbReference>
<dbReference type="EMBL" id="SFCC01000004">
    <property type="protein sequence ID" value="RZQ64212.1"/>
    <property type="molecule type" value="Genomic_DNA"/>
</dbReference>
<dbReference type="PANTHER" id="PTHR46577:SF1">
    <property type="entry name" value="HTH-TYPE TRANSCRIPTIONAL REGULATORY PROTEIN GABR"/>
    <property type="match status" value="1"/>
</dbReference>
<dbReference type="RefSeq" id="WP_130474925.1">
    <property type="nucleotide sequence ID" value="NZ_SFCC01000004.1"/>
</dbReference>
<dbReference type="InterPro" id="IPR000524">
    <property type="entry name" value="Tscrpt_reg_HTH_GntR"/>
</dbReference>
<dbReference type="InterPro" id="IPR036388">
    <property type="entry name" value="WH-like_DNA-bd_sf"/>
</dbReference>
<protein>
    <submittedName>
        <fullName evidence="6">GntR family transcriptional regulator</fullName>
    </submittedName>
</protein>
<dbReference type="AlphaFoldDB" id="A0A4Q7JB63"/>
<dbReference type="Pfam" id="PF13671">
    <property type="entry name" value="AAA_33"/>
    <property type="match status" value="1"/>
</dbReference>
<dbReference type="InterPro" id="IPR051446">
    <property type="entry name" value="HTH_trans_reg/aminotransferase"/>
</dbReference>
<evidence type="ECO:0000313" key="6">
    <source>
        <dbReference type="EMBL" id="RZQ64212.1"/>
    </source>
</evidence>
<sequence length="290" mass="31576">MSRPRQGAGVQRSEPLHKQVARNIRNAIEAGVLRDGQSLPSSRELAAEWKVSPFTINEAMDLLIKEGLVVSKPRAGRIVNAPNLSPSVDGKMQISSPKALIIGGYAGSGKSELGRILARLTGWALLDKDTLTRPVVEVALELLGHPGSDRESELYLSRVRGREYEALESAMKENIQCGNSVIVTAPFIREFADGAWVNRIQADCQSVGTEAVFVWVYCDPATMHTYVRHRGAARDSVKLANWDEYIAGIDLDLRPPVDHAVIDNSATSKPLQEQAQQLVASLAAEEVAST</sequence>
<evidence type="ECO:0000259" key="5">
    <source>
        <dbReference type="PROSITE" id="PS50949"/>
    </source>
</evidence>
<dbReference type="SUPFAM" id="SSF52540">
    <property type="entry name" value="P-loop containing nucleoside triphosphate hydrolases"/>
    <property type="match status" value="1"/>
</dbReference>
<evidence type="ECO:0000256" key="4">
    <source>
        <dbReference type="ARBA" id="ARBA00023163"/>
    </source>
</evidence>
<dbReference type="SMART" id="SM00345">
    <property type="entry name" value="HTH_GNTR"/>
    <property type="match status" value="1"/>
</dbReference>
<evidence type="ECO:0000256" key="2">
    <source>
        <dbReference type="ARBA" id="ARBA00023015"/>
    </source>
</evidence>
<evidence type="ECO:0000313" key="7">
    <source>
        <dbReference type="Proteomes" id="UP000292003"/>
    </source>
</evidence>
<dbReference type="GO" id="GO:0003700">
    <property type="term" value="F:DNA-binding transcription factor activity"/>
    <property type="evidence" value="ECO:0007669"/>
    <property type="project" value="InterPro"/>
</dbReference>
<keyword evidence="2" id="KW-0805">Transcription regulation</keyword>
<name>A0A4Q7JB63_9PSEU</name>
<dbReference type="InterPro" id="IPR027417">
    <property type="entry name" value="P-loop_NTPase"/>
</dbReference>
<dbReference type="Pfam" id="PF00392">
    <property type="entry name" value="GntR"/>
    <property type="match status" value="1"/>
</dbReference>
<dbReference type="PRINTS" id="PR00035">
    <property type="entry name" value="HTHGNTR"/>
</dbReference>
<dbReference type="PROSITE" id="PS50949">
    <property type="entry name" value="HTH_GNTR"/>
    <property type="match status" value="1"/>
</dbReference>
<keyword evidence="3" id="KW-0238">DNA-binding</keyword>
<comment type="caution">
    <text evidence="6">The sequence shown here is derived from an EMBL/GenBank/DDBJ whole genome shotgun (WGS) entry which is preliminary data.</text>
</comment>
<gene>
    <name evidence="6" type="ORF">EWH70_09520</name>
</gene>
<keyword evidence="7" id="KW-1185">Reference proteome</keyword>
<keyword evidence="1" id="KW-0663">Pyridoxal phosphate</keyword>
<dbReference type="GO" id="GO:0003677">
    <property type="term" value="F:DNA binding"/>
    <property type="evidence" value="ECO:0007669"/>
    <property type="project" value="UniProtKB-KW"/>
</dbReference>
<feature type="domain" description="HTH gntR-type" evidence="5">
    <location>
        <begin position="14"/>
        <end position="82"/>
    </location>
</feature>
<dbReference type="SUPFAM" id="SSF46785">
    <property type="entry name" value="Winged helix' DNA-binding domain"/>
    <property type="match status" value="1"/>
</dbReference>
<evidence type="ECO:0000256" key="1">
    <source>
        <dbReference type="ARBA" id="ARBA00022898"/>
    </source>
</evidence>
<dbReference type="Gene3D" id="1.10.10.10">
    <property type="entry name" value="Winged helix-like DNA-binding domain superfamily/Winged helix DNA-binding domain"/>
    <property type="match status" value="1"/>
</dbReference>
<dbReference type="InterPro" id="IPR036390">
    <property type="entry name" value="WH_DNA-bd_sf"/>
</dbReference>
<dbReference type="Gene3D" id="3.40.50.300">
    <property type="entry name" value="P-loop containing nucleotide triphosphate hydrolases"/>
    <property type="match status" value="1"/>
</dbReference>
<reference evidence="6 7" key="1">
    <citation type="submission" date="2019-02" db="EMBL/GenBank/DDBJ databases">
        <title>Draft genome sequence of Amycolatopsis sp. 8-3EHSu isolated from roots of Suaeda maritima.</title>
        <authorList>
            <person name="Duangmal K."/>
            <person name="Chantavorakit T."/>
        </authorList>
    </citation>
    <scope>NUCLEOTIDE SEQUENCE [LARGE SCALE GENOMIC DNA]</scope>
    <source>
        <strain evidence="6 7">8-3EHSu</strain>
    </source>
</reference>